<dbReference type="AlphaFoldDB" id="A0A918KTI3"/>
<dbReference type="RefSeq" id="WP_189587043.1">
    <property type="nucleotide sequence ID" value="NZ_BMYV01000003.1"/>
</dbReference>
<name>A0A918KTI3_9PROT</name>
<dbReference type="Pfam" id="PF08547">
    <property type="entry name" value="CIA30"/>
    <property type="match status" value="1"/>
</dbReference>
<comment type="caution">
    <text evidence="4">The sequence shown here is derived from an EMBL/GenBank/DDBJ whole genome shotgun (WGS) entry which is preliminary data.</text>
</comment>
<sequence>MRILSLTIILGALLLPSELFAQDCPLKVTMNSAEAVSNWRSVNDGVMGGLSSGGPRFEDSHMVFAGVINTDGGGFSSIRAQVAPGAFAGMDGVKFRVKSDGRVYKATFRTDARKGWREVSFQAPLPVGSERDWVDVTVPFNELKPSVFGRPVRGAKFDPSKVQSIGIILADGQDGPFRLDVESMEVCGAPQS</sequence>
<proteinExistence type="inferred from homology"/>
<evidence type="ECO:0000313" key="4">
    <source>
        <dbReference type="EMBL" id="GGX75131.1"/>
    </source>
</evidence>
<dbReference type="Proteomes" id="UP000600865">
    <property type="component" value="Unassembled WGS sequence"/>
</dbReference>
<reference evidence="4 5" key="1">
    <citation type="journal article" date="2014" name="Int. J. Syst. Evol. Microbiol.">
        <title>Complete genome sequence of Corynebacterium casei LMG S-19264T (=DSM 44701T), isolated from a smear-ripened cheese.</title>
        <authorList>
            <consortium name="US DOE Joint Genome Institute (JGI-PGF)"/>
            <person name="Walter F."/>
            <person name="Albersmeier A."/>
            <person name="Kalinowski J."/>
            <person name="Ruckert C."/>
        </authorList>
    </citation>
    <scope>NUCLEOTIDE SEQUENCE [LARGE SCALE GENOMIC DNA]</scope>
    <source>
        <strain evidence="4 5">KCTC 23968</strain>
    </source>
</reference>
<protein>
    <recommendedName>
        <fullName evidence="3">NADH:ubiquinone oxidoreductase intermediate-associated protein 30 domain-containing protein</fullName>
    </recommendedName>
</protein>
<feature type="signal peptide" evidence="2">
    <location>
        <begin position="1"/>
        <end position="21"/>
    </location>
</feature>
<evidence type="ECO:0000259" key="3">
    <source>
        <dbReference type="Pfam" id="PF08547"/>
    </source>
</evidence>
<gene>
    <name evidence="4" type="ORF">GCM10011309_26680</name>
</gene>
<keyword evidence="2" id="KW-0732">Signal</keyword>
<dbReference type="GO" id="GO:0051082">
    <property type="term" value="F:unfolded protein binding"/>
    <property type="evidence" value="ECO:0007669"/>
    <property type="project" value="TreeGrafter"/>
</dbReference>
<feature type="domain" description="NADH:ubiquinone oxidoreductase intermediate-associated protein 30" evidence="3">
    <location>
        <begin position="30"/>
        <end position="181"/>
    </location>
</feature>
<comment type="similarity">
    <text evidence="1">Belongs to the CIA30 family.</text>
</comment>
<dbReference type="InterPro" id="IPR008979">
    <property type="entry name" value="Galactose-bd-like_sf"/>
</dbReference>
<evidence type="ECO:0000256" key="1">
    <source>
        <dbReference type="ARBA" id="ARBA00007884"/>
    </source>
</evidence>
<dbReference type="InterPro" id="IPR039131">
    <property type="entry name" value="NDUFAF1"/>
</dbReference>
<evidence type="ECO:0000313" key="5">
    <source>
        <dbReference type="Proteomes" id="UP000600865"/>
    </source>
</evidence>
<feature type="chain" id="PRO_5038116049" description="NADH:ubiquinone oxidoreductase intermediate-associated protein 30 domain-containing protein" evidence="2">
    <location>
        <begin position="22"/>
        <end position="192"/>
    </location>
</feature>
<accession>A0A918KTI3</accession>
<dbReference type="InterPro" id="IPR013857">
    <property type="entry name" value="NADH-UbQ_OxRdtase-assoc_prot30"/>
</dbReference>
<evidence type="ECO:0000256" key="2">
    <source>
        <dbReference type="SAM" id="SignalP"/>
    </source>
</evidence>
<keyword evidence="5" id="KW-1185">Reference proteome</keyword>
<dbReference type="GO" id="GO:0010257">
    <property type="term" value="P:NADH dehydrogenase complex assembly"/>
    <property type="evidence" value="ECO:0007669"/>
    <property type="project" value="TreeGrafter"/>
</dbReference>
<dbReference type="PANTHER" id="PTHR13194:SF19">
    <property type="entry name" value="NAD(P)-BINDING ROSSMANN-FOLD SUPERFAMILY PROTEIN"/>
    <property type="match status" value="1"/>
</dbReference>
<organism evidence="4 5">
    <name type="scientific">Litorimonas cladophorae</name>
    <dbReference type="NCBI Taxonomy" id="1220491"/>
    <lineage>
        <taxon>Bacteria</taxon>
        <taxon>Pseudomonadati</taxon>
        <taxon>Pseudomonadota</taxon>
        <taxon>Alphaproteobacteria</taxon>
        <taxon>Maricaulales</taxon>
        <taxon>Robiginitomaculaceae</taxon>
    </lineage>
</organism>
<dbReference type="SUPFAM" id="SSF49785">
    <property type="entry name" value="Galactose-binding domain-like"/>
    <property type="match status" value="1"/>
</dbReference>
<dbReference type="PANTHER" id="PTHR13194">
    <property type="entry name" value="COMPLEX I INTERMEDIATE-ASSOCIATED PROTEIN 30"/>
    <property type="match status" value="1"/>
</dbReference>
<dbReference type="EMBL" id="BMYV01000003">
    <property type="protein sequence ID" value="GGX75131.1"/>
    <property type="molecule type" value="Genomic_DNA"/>
</dbReference>